<gene>
    <name evidence="1" type="ORF">GCM10008967_31670</name>
</gene>
<proteinExistence type="predicted"/>
<accession>A0ABN0WIK6</accession>
<organism evidence="1 2">
    <name type="scientific">Bacillus carboniphilus</name>
    <dbReference type="NCBI Taxonomy" id="86663"/>
    <lineage>
        <taxon>Bacteria</taxon>
        <taxon>Bacillati</taxon>
        <taxon>Bacillota</taxon>
        <taxon>Bacilli</taxon>
        <taxon>Bacillales</taxon>
        <taxon>Bacillaceae</taxon>
        <taxon>Bacillus</taxon>
    </lineage>
</organism>
<dbReference type="InterPro" id="IPR012347">
    <property type="entry name" value="Ferritin-like"/>
</dbReference>
<dbReference type="Gene3D" id="1.20.1260.10">
    <property type="match status" value="2"/>
</dbReference>
<comment type="caution">
    <text evidence="1">The sequence shown here is derived from an EMBL/GenBank/DDBJ whole genome shotgun (WGS) entry which is preliminary data.</text>
</comment>
<dbReference type="InterPro" id="IPR021617">
    <property type="entry name" value="DUF3231"/>
</dbReference>
<dbReference type="Pfam" id="PF11553">
    <property type="entry name" value="DUF3231"/>
    <property type="match status" value="2"/>
</dbReference>
<protein>
    <recommendedName>
        <fullName evidence="3">DUF3231 family protein</fullName>
    </recommendedName>
</protein>
<evidence type="ECO:0000313" key="2">
    <source>
        <dbReference type="Proteomes" id="UP001500782"/>
    </source>
</evidence>
<dbReference type="EMBL" id="BAAADJ010000056">
    <property type="protein sequence ID" value="GAA0339059.1"/>
    <property type="molecule type" value="Genomic_DNA"/>
</dbReference>
<dbReference type="Proteomes" id="UP001500782">
    <property type="component" value="Unassembled WGS sequence"/>
</dbReference>
<reference evidence="1 2" key="1">
    <citation type="journal article" date="2019" name="Int. J. Syst. Evol. Microbiol.">
        <title>The Global Catalogue of Microorganisms (GCM) 10K type strain sequencing project: providing services to taxonomists for standard genome sequencing and annotation.</title>
        <authorList>
            <consortium name="The Broad Institute Genomics Platform"/>
            <consortium name="The Broad Institute Genome Sequencing Center for Infectious Disease"/>
            <person name="Wu L."/>
            <person name="Ma J."/>
        </authorList>
    </citation>
    <scope>NUCLEOTIDE SEQUENCE [LARGE SCALE GENOMIC DNA]</scope>
    <source>
        <strain evidence="1 2">JCM 9731</strain>
    </source>
</reference>
<evidence type="ECO:0000313" key="1">
    <source>
        <dbReference type="EMBL" id="GAA0339059.1"/>
    </source>
</evidence>
<evidence type="ECO:0008006" key="3">
    <source>
        <dbReference type="Google" id="ProtNLM"/>
    </source>
</evidence>
<sequence>MDIQHNHMKLTASEVSFLWRTYIADSMSICVFTYLLSFIEDSDVKHVVQHAIDLSQQHIDIIHGIFTDEKIPIPDGFSIEKDVNPNAKRLFSDPFCLHYLKMMSKGGLSVYSNVIPNIYREDILSFFSKALKSTVQLNDEVTEILLKKGIQVRPPTIPYPQKVEYVHKQSFLLEGLNKRPLNGIEITNLYSNIQTNQLGAALATAFSQVVKSKKIRNYILRGKDISIKHVKIFSDYLAQQSLPVPVSLEQEITDSPESPFSDKLILFHFSLMNYSGIGNYGMAISESLRSDLAIDFSRLLAEVLKFGEDGINLMIAFEWLEQGPLAVDREEIQRHKE</sequence>
<keyword evidence="2" id="KW-1185">Reference proteome</keyword>
<name>A0ABN0WIK6_9BACI</name>
<dbReference type="RefSeq" id="WP_343800997.1">
    <property type="nucleotide sequence ID" value="NZ_BAAADJ010000056.1"/>
</dbReference>